<dbReference type="EMBL" id="BAAFSV010000005">
    <property type="protein sequence ID" value="GAB1319563.1"/>
    <property type="molecule type" value="Genomic_DNA"/>
</dbReference>
<evidence type="ECO:0000313" key="4">
    <source>
        <dbReference type="Proteomes" id="UP001628179"/>
    </source>
</evidence>
<evidence type="ECO:0000313" key="3">
    <source>
        <dbReference type="EMBL" id="GAB1319563.1"/>
    </source>
</evidence>
<feature type="domain" description="SAM-like" evidence="2">
    <location>
        <begin position="744"/>
        <end position="820"/>
    </location>
</feature>
<protein>
    <submittedName>
        <fullName evidence="3">WW domain-containing protein</fullName>
    </submittedName>
</protein>
<dbReference type="InterPro" id="IPR057559">
    <property type="entry name" value="SAM_6"/>
</dbReference>
<gene>
    <name evidence="3" type="ORF">MFIFM68171_09773</name>
</gene>
<dbReference type="Proteomes" id="UP001628179">
    <property type="component" value="Unassembled WGS sequence"/>
</dbReference>
<dbReference type="InterPro" id="IPR055528">
    <property type="entry name" value="DUF7102"/>
</dbReference>
<dbReference type="Pfam" id="PF23395">
    <property type="entry name" value="SAM_6"/>
    <property type="match status" value="1"/>
</dbReference>
<keyword evidence="4" id="KW-1185">Reference proteome</keyword>
<reference evidence="3 4" key="1">
    <citation type="submission" date="2024-09" db="EMBL/GenBank/DDBJ databases">
        <title>Itraconazole resistance in Madurella fahalii resulting from another homologue of gene encoding cytochrome P450 14-alpha sterol demethylase (CYP51).</title>
        <authorList>
            <person name="Yoshioka I."/>
            <person name="Fahal A.H."/>
            <person name="Kaneko S."/>
            <person name="Yaguchi T."/>
        </authorList>
    </citation>
    <scope>NUCLEOTIDE SEQUENCE [LARGE SCALE GENOMIC DNA]</scope>
    <source>
        <strain evidence="3 4">IFM 68171</strain>
    </source>
</reference>
<dbReference type="GeneID" id="98180515"/>
<proteinExistence type="predicted"/>
<dbReference type="Pfam" id="PF23394">
    <property type="entry name" value="DUF7102"/>
    <property type="match status" value="1"/>
</dbReference>
<evidence type="ECO:0000259" key="2">
    <source>
        <dbReference type="Pfam" id="PF23395"/>
    </source>
</evidence>
<evidence type="ECO:0000259" key="1">
    <source>
        <dbReference type="Pfam" id="PF23394"/>
    </source>
</evidence>
<name>A0ABQ0GPA6_9PEZI</name>
<organism evidence="3 4">
    <name type="scientific">Madurella fahalii</name>
    <dbReference type="NCBI Taxonomy" id="1157608"/>
    <lineage>
        <taxon>Eukaryota</taxon>
        <taxon>Fungi</taxon>
        <taxon>Dikarya</taxon>
        <taxon>Ascomycota</taxon>
        <taxon>Pezizomycotina</taxon>
        <taxon>Sordariomycetes</taxon>
        <taxon>Sordariomycetidae</taxon>
        <taxon>Sordariales</taxon>
        <taxon>Sordariales incertae sedis</taxon>
        <taxon>Madurella</taxon>
    </lineage>
</organism>
<sequence>MKAFMKVQLPDHRLPLEPADIDKDQGLEFPDIKRAKDMAKMRDVEKEKLELNRNTLAYLAQSLNTGWTEGEQQVFTQSISTYKGVRTRERVAPPLSPMMQTHSEYFVPDGETCDVPEPSDLSSRLSADIEAAETKILEADHAFWADALEHSVSPERYDHIDIPEMIRTGELRPIMPPSTQQMISRDMRLDVPLLTCDDGDGNARMQTTVIAPGYLENAKALVVSSDTPPSSDGPGGQLANFFQESAAAVMRCAEQEKLQPLDAIARVPVPVMDFSVSRPQWEDRVLDVRTMFHWIRENTAVDWKGPRWMYSRAAEQRMVWAPLAHMKVKRLVSERIEIDSSIVSRFLMESQESKAPTSADYVYKNPGVAVFRTADDDDDEDDYLTPLGSLQLEQKGPQPDIWGNAPISPLAESTVLLPNPSLTTTSKMPAPADLATLLSGRRRLIEETIQKKQSIGKRNRELEEPTPISATDIIDPAVIPSTNVLRGFMNEYTDFAPLVDNFVEMNFPKKPKLTHSSFFSPPITTPSFKPNDPTAAAAAAAAANLMPPPPKPIPTLAPAITPPNIPPRVIISSDASKPLTNHLKTLLPGLDLIPRNYTRHRPPAPVLGLRPPNTDDADITISPATGILTTTMVKLRQKPLPGDQAAPATATTTSFCRIAANVAARYERLVVLVSEGNKHSESASPLSQSDARALAEFQGFAAGLREEVRVVYVGGGVETLAKWVAATICGHAGEAVAVRHLLLEVETSWEVFLWRAGMNVFAAQVVLGMLKVPEGMSAIAGGGQLYGLPLFVMMSRERRLALFEEALGGRKVLERVSEALDEPWVGPRSIILNPTTGPVWPLVGCEMDVVTIGRSMSCTHDVL</sequence>
<comment type="caution">
    <text evidence="3">The sequence shown here is derived from an EMBL/GenBank/DDBJ whole genome shotgun (WGS) entry which is preliminary data.</text>
</comment>
<dbReference type="RefSeq" id="XP_070921293.1">
    <property type="nucleotide sequence ID" value="XM_071065192.1"/>
</dbReference>
<accession>A0ABQ0GPA6</accession>
<feature type="domain" description="DUF7102" evidence="1">
    <location>
        <begin position="569"/>
        <end position="732"/>
    </location>
</feature>